<sequence>MTLRSLLLGSALALSSARALLVVPEVDSDAFTTADIAKLQPVEVEAAQQLDVDLLCMGCPFAVRSGVETSLNLEFTVDDGLLLANGRQIFPPAPPAAITAVERRREDGEESEPVYLGYAVEMMPLPSPPDEPFDMVEVRFTVLDTDGYPVPLDTVAITLIHDAEGNLYMAGTNIEDTADRESWKKCAGKVRCLRRYLIHRIRTMFAAAKERLIGMFKGKECDGPRPPFPPPPHGDFDRFSPLGEYDGPHRGPHRHHGHHPHPHYHDKFHKTWERTLHRVMRFVVVPAVLGVIAGLAASAIGMLVGQLAIFMWRRYRRTSRPETVERGTVYEKQGLMTESADELPPAYTDENVPEQVADKA</sequence>
<keyword evidence="2" id="KW-0812">Transmembrane</keyword>
<dbReference type="Pfam" id="PF24854">
    <property type="entry name" value="DUF7728"/>
    <property type="match status" value="1"/>
</dbReference>
<keyword evidence="2" id="KW-1133">Transmembrane helix</keyword>
<protein>
    <recommendedName>
        <fullName evidence="4">DUF7728 domain-containing protein</fullName>
    </recommendedName>
</protein>
<evidence type="ECO:0000259" key="4">
    <source>
        <dbReference type="Pfam" id="PF24854"/>
    </source>
</evidence>
<comment type="caution">
    <text evidence="5">The sequence shown here is derived from an EMBL/GenBank/DDBJ whole genome shotgun (WGS) entry which is preliminary data.</text>
</comment>
<feature type="domain" description="DUF7728" evidence="4">
    <location>
        <begin position="51"/>
        <end position="175"/>
    </location>
</feature>
<keyword evidence="6" id="KW-1185">Reference proteome</keyword>
<accession>A0ABR4HAZ2</accession>
<feature type="transmembrane region" description="Helical" evidence="2">
    <location>
        <begin position="283"/>
        <end position="310"/>
    </location>
</feature>
<name>A0ABR4HAZ2_9EURO</name>
<organism evidence="5 6">
    <name type="scientific">Aspergillus granulosus</name>
    <dbReference type="NCBI Taxonomy" id="176169"/>
    <lineage>
        <taxon>Eukaryota</taxon>
        <taxon>Fungi</taxon>
        <taxon>Dikarya</taxon>
        <taxon>Ascomycota</taxon>
        <taxon>Pezizomycotina</taxon>
        <taxon>Eurotiomycetes</taxon>
        <taxon>Eurotiomycetidae</taxon>
        <taxon>Eurotiales</taxon>
        <taxon>Aspergillaceae</taxon>
        <taxon>Aspergillus</taxon>
        <taxon>Aspergillus subgen. Nidulantes</taxon>
    </lineage>
</organism>
<reference evidence="5 6" key="1">
    <citation type="submission" date="2024-07" db="EMBL/GenBank/DDBJ databases">
        <title>Section-level genome sequencing and comparative genomics of Aspergillus sections Usti and Cavernicolus.</title>
        <authorList>
            <consortium name="Lawrence Berkeley National Laboratory"/>
            <person name="Nybo J.L."/>
            <person name="Vesth T.C."/>
            <person name="Theobald S."/>
            <person name="Frisvad J.C."/>
            <person name="Larsen T.O."/>
            <person name="Kjaerboelling I."/>
            <person name="Rothschild-Mancinelli K."/>
            <person name="Lyhne E.K."/>
            <person name="Kogle M.E."/>
            <person name="Barry K."/>
            <person name="Clum A."/>
            <person name="Na H."/>
            <person name="Ledsgaard L."/>
            <person name="Lin J."/>
            <person name="Lipzen A."/>
            <person name="Kuo A."/>
            <person name="Riley R."/>
            <person name="Mondo S."/>
            <person name="Labutti K."/>
            <person name="Haridas S."/>
            <person name="Pangalinan J."/>
            <person name="Salamov A.A."/>
            <person name="Simmons B.A."/>
            <person name="Magnuson J.K."/>
            <person name="Chen J."/>
            <person name="Drula E."/>
            <person name="Henrissat B."/>
            <person name="Wiebenga A."/>
            <person name="Lubbers R.J."/>
            <person name="Gomes A.C."/>
            <person name="Makela M.R."/>
            <person name="Stajich J."/>
            <person name="Grigoriev I.V."/>
            <person name="Mortensen U.H."/>
            <person name="De Vries R.P."/>
            <person name="Baker S.E."/>
            <person name="Andersen M.R."/>
        </authorList>
    </citation>
    <scope>NUCLEOTIDE SEQUENCE [LARGE SCALE GENOMIC DNA]</scope>
    <source>
        <strain evidence="5 6">CBS 588.65</strain>
    </source>
</reference>
<dbReference type="Proteomes" id="UP001610334">
    <property type="component" value="Unassembled WGS sequence"/>
</dbReference>
<evidence type="ECO:0000256" key="2">
    <source>
        <dbReference type="SAM" id="Phobius"/>
    </source>
</evidence>
<feature type="signal peptide" evidence="3">
    <location>
        <begin position="1"/>
        <end position="19"/>
    </location>
</feature>
<dbReference type="EMBL" id="JBFXLT010000046">
    <property type="protein sequence ID" value="KAL2812605.1"/>
    <property type="molecule type" value="Genomic_DNA"/>
</dbReference>
<gene>
    <name evidence="5" type="ORF">BJX63DRAFT_396145</name>
</gene>
<dbReference type="PANTHER" id="PTHR40622">
    <property type="match status" value="1"/>
</dbReference>
<dbReference type="PANTHER" id="PTHR40622:SF2">
    <property type="match status" value="1"/>
</dbReference>
<feature type="chain" id="PRO_5045949605" description="DUF7728 domain-containing protein" evidence="3">
    <location>
        <begin position="20"/>
        <end position="360"/>
    </location>
</feature>
<keyword evidence="3" id="KW-0732">Signal</keyword>
<evidence type="ECO:0000313" key="5">
    <source>
        <dbReference type="EMBL" id="KAL2812605.1"/>
    </source>
</evidence>
<keyword evidence="2" id="KW-0472">Membrane</keyword>
<evidence type="ECO:0000256" key="3">
    <source>
        <dbReference type="SAM" id="SignalP"/>
    </source>
</evidence>
<evidence type="ECO:0000256" key="1">
    <source>
        <dbReference type="SAM" id="MobiDB-lite"/>
    </source>
</evidence>
<proteinExistence type="predicted"/>
<evidence type="ECO:0000313" key="6">
    <source>
        <dbReference type="Proteomes" id="UP001610334"/>
    </source>
</evidence>
<dbReference type="InterPro" id="IPR056145">
    <property type="entry name" value="DUF7728"/>
</dbReference>
<feature type="region of interest" description="Disordered" evidence="1">
    <location>
        <begin position="334"/>
        <end position="360"/>
    </location>
</feature>